<evidence type="ECO:0008006" key="3">
    <source>
        <dbReference type="Google" id="ProtNLM"/>
    </source>
</evidence>
<sequence length="184" mass="21482">MSMEKIFGSLLWKGWRILEQLAPAEVTEHSYLIELEGCLSLVAMDDEDVTVDIWILRNFGESNWEKRSSGIVPFSNYECLSSVASWNSEKIFITSEHYFILHKTWGELDLAENFGWNTSVVFTYTESFSNAVVTWIQSIGQVWSMKEKMIFSWLQSITSHVFLLFANFSFQISYTIFYCEQQGW</sequence>
<organism evidence="1 2">
    <name type="scientific">Tripterygium wilfordii</name>
    <name type="common">Thunder God vine</name>
    <dbReference type="NCBI Taxonomy" id="458696"/>
    <lineage>
        <taxon>Eukaryota</taxon>
        <taxon>Viridiplantae</taxon>
        <taxon>Streptophyta</taxon>
        <taxon>Embryophyta</taxon>
        <taxon>Tracheophyta</taxon>
        <taxon>Spermatophyta</taxon>
        <taxon>Magnoliopsida</taxon>
        <taxon>eudicotyledons</taxon>
        <taxon>Gunneridae</taxon>
        <taxon>Pentapetalae</taxon>
        <taxon>rosids</taxon>
        <taxon>fabids</taxon>
        <taxon>Celastrales</taxon>
        <taxon>Celastraceae</taxon>
        <taxon>Tripterygium</taxon>
    </lineage>
</organism>
<keyword evidence="2" id="KW-1185">Reference proteome</keyword>
<dbReference type="EMBL" id="JAAARO010000021">
    <property type="protein sequence ID" value="KAF5728372.1"/>
    <property type="molecule type" value="Genomic_DNA"/>
</dbReference>
<protein>
    <recommendedName>
        <fullName evidence="3">F-box associated domain-containing protein</fullName>
    </recommendedName>
</protein>
<comment type="caution">
    <text evidence="1">The sequence shown here is derived from an EMBL/GenBank/DDBJ whole genome shotgun (WGS) entry which is preliminary data.</text>
</comment>
<evidence type="ECO:0000313" key="1">
    <source>
        <dbReference type="EMBL" id="KAF5728372.1"/>
    </source>
</evidence>
<name>A0A7J7C2M6_TRIWF</name>
<dbReference type="AlphaFoldDB" id="A0A7J7C2M6"/>
<gene>
    <name evidence="1" type="ORF">HS088_TW21G00519</name>
</gene>
<accession>A0A7J7C2M6</accession>
<dbReference type="InParanoid" id="A0A7J7C2M6"/>
<reference evidence="1 2" key="1">
    <citation type="journal article" date="2020" name="Nat. Commun.">
        <title>Genome of Tripterygium wilfordii and identification of cytochrome P450 involved in triptolide biosynthesis.</title>
        <authorList>
            <person name="Tu L."/>
            <person name="Su P."/>
            <person name="Zhang Z."/>
            <person name="Gao L."/>
            <person name="Wang J."/>
            <person name="Hu T."/>
            <person name="Zhou J."/>
            <person name="Zhang Y."/>
            <person name="Zhao Y."/>
            <person name="Liu Y."/>
            <person name="Song Y."/>
            <person name="Tong Y."/>
            <person name="Lu Y."/>
            <person name="Yang J."/>
            <person name="Xu C."/>
            <person name="Jia M."/>
            <person name="Peters R.J."/>
            <person name="Huang L."/>
            <person name="Gao W."/>
        </authorList>
    </citation>
    <scope>NUCLEOTIDE SEQUENCE [LARGE SCALE GENOMIC DNA]</scope>
    <source>
        <strain evidence="2">cv. XIE 37</strain>
        <tissue evidence="1">Leaf</tissue>
    </source>
</reference>
<evidence type="ECO:0000313" key="2">
    <source>
        <dbReference type="Proteomes" id="UP000593562"/>
    </source>
</evidence>
<proteinExistence type="predicted"/>
<dbReference type="Proteomes" id="UP000593562">
    <property type="component" value="Unassembled WGS sequence"/>
</dbReference>